<protein>
    <recommendedName>
        <fullName evidence="10">tRNA 5-methylaminomethyl-2-thiouridine biosynthesis bifunctional protein MnmC</fullName>
        <shortName evidence="10">tRNA mnm(5)s(2)U biosynthesis bifunctional protein</shortName>
    </recommendedName>
    <domain>
        <recommendedName>
            <fullName evidence="10">tRNA (mnm(5)s(2)U34)-methyltransferase</fullName>
            <ecNumber evidence="10">2.1.1.61</ecNumber>
        </recommendedName>
    </domain>
    <domain>
        <recommendedName>
            <fullName evidence="10">FAD-dependent cmnm(5)s(2)U34 oxidoreductase</fullName>
            <ecNumber evidence="10">1.5.-.-</ecNumber>
        </recommendedName>
    </domain>
</protein>
<evidence type="ECO:0000256" key="2">
    <source>
        <dbReference type="ARBA" id="ARBA00022603"/>
    </source>
</evidence>
<dbReference type="Pfam" id="PF05430">
    <property type="entry name" value="Methyltransf_30"/>
    <property type="match status" value="1"/>
</dbReference>
<comment type="subcellular location">
    <subcellularLocation>
        <location evidence="10">Cytoplasm</location>
    </subcellularLocation>
</comment>
<dbReference type="AlphaFoldDB" id="A0A240E7F2"/>
<dbReference type="GO" id="GO:0032259">
    <property type="term" value="P:methylation"/>
    <property type="evidence" value="ECO:0007669"/>
    <property type="project" value="UniProtKB-KW"/>
</dbReference>
<proteinExistence type="inferred from homology"/>
<evidence type="ECO:0000256" key="7">
    <source>
        <dbReference type="ARBA" id="ARBA00022827"/>
    </source>
</evidence>
<comment type="function">
    <text evidence="10">Catalyzes the last two steps in the biosynthesis of 5-methylaminomethyl-2-thiouridine (mnm(5)s(2)U) at the wobble position (U34) in tRNA. Catalyzes the FAD-dependent demodification of cmnm(5)s(2)U34 to nm(5)s(2)U34, followed by the transfer of a methyl group from S-adenosyl-L-methionine to nm(5)s(2)U34, to form mnm(5)s(2)U34.</text>
</comment>
<keyword evidence="4 10" id="KW-0808">Transferase</keyword>
<name>A0A240E7F2_9GAMM</name>
<dbReference type="InterPro" id="IPR029063">
    <property type="entry name" value="SAM-dependent_MTases_sf"/>
</dbReference>
<accession>A0A240E7F2</accession>
<comment type="catalytic activity">
    <reaction evidence="10">
        <text>5-aminomethyl-2-thiouridine(34) in tRNA + S-adenosyl-L-methionine = 5-methylaminomethyl-2-thiouridine(34) in tRNA + S-adenosyl-L-homocysteine + H(+)</text>
        <dbReference type="Rhea" id="RHEA:19569"/>
        <dbReference type="Rhea" id="RHEA-COMP:10195"/>
        <dbReference type="Rhea" id="RHEA-COMP:10197"/>
        <dbReference type="ChEBI" id="CHEBI:15378"/>
        <dbReference type="ChEBI" id="CHEBI:57856"/>
        <dbReference type="ChEBI" id="CHEBI:59789"/>
        <dbReference type="ChEBI" id="CHEBI:74454"/>
        <dbReference type="ChEBI" id="CHEBI:74455"/>
        <dbReference type="EC" id="2.1.1.61"/>
    </reaction>
</comment>
<evidence type="ECO:0000256" key="6">
    <source>
        <dbReference type="ARBA" id="ARBA00022694"/>
    </source>
</evidence>
<evidence type="ECO:0000256" key="1">
    <source>
        <dbReference type="ARBA" id="ARBA00022490"/>
    </source>
</evidence>
<evidence type="ECO:0000259" key="12">
    <source>
        <dbReference type="Pfam" id="PF05430"/>
    </source>
</evidence>
<dbReference type="GO" id="GO:0050660">
    <property type="term" value="F:flavin adenine dinucleotide binding"/>
    <property type="evidence" value="ECO:0007669"/>
    <property type="project" value="UniProtKB-UniRule"/>
</dbReference>
<dbReference type="Proteomes" id="UP000219042">
    <property type="component" value="Unassembled WGS sequence"/>
</dbReference>
<keyword evidence="6 10" id="KW-0819">tRNA processing</keyword>
<dbReference type="InterPro" id="IPR008471">
    <property type="entry name" value="MnmC-like_methylTransf"/>
</dbReference>
<evidence type="ECO:0000256" key="4">
    <source>
        <dbReference type="ARBA" id="ARBA00022679"/>
    </source>
</evidence>
<dbReference type="Gene3D" id="3.50.50.60">
    <property type="entry name" value="FAD/NAD(P)-binding domain"/>
    <property type="match status" value="1"/>
</dbReference>
<dbReference type="EMBL" id="OANT01000004">
    <property type="protein sequence ID" value="SNX44664.1"/>
    <property type="molecule type" value="Genomic_DNA"/>
</dbReference>
<gene>
    <name evidence="10" type="primary">mnmC</name>
    <name evidence="13" type="ORF">SAMN05421731_10415</name>
</gene>
<dbReference type="PANTHER" id="PTHR13847:SF283">
    <property type="entry name" value="TRNA 5-METHYLAMINOMETHYL-2-THIOURIDINE BIOSYNTHESIS BIFUNCTIONAL PROTEIN MNMC"/>
    <property type="match status" value="1"/>
</dbReference>
<dbReference type="InterPro" id="IPR006076">
    <property type="entry name" value="FAD-dep_OxRdtase"/>
</dbReference>
<evidence type="ECO:0000256" key="8">
    <source>
        <dbReference type="ARBA" id="ARBA00023002"/>
    </source>
</evidence>
<dbReference type="InterPro" id="IPR017610">
    <property type="entry name" value="tRNA_S-uridine_synth_MnmC_C"/>
</dbReference>
<comment type="similarity">
    <text evidence="10">In the C-terminal section; belongs to the DAO family.</text>
</comment>
<keyword evidence="14" id="KW-1185">Reference proteome</keyword>
<dbReference type="NCBIfam" id="TIGR03197">
    <property type="entry name" value="MnmC_Cterm"/>
    <property type="match status" value="1"/>
</dbReference>
<dbReference type="Gene3D" id="3.30.9.10">
    <property type="entry name" value="D-Amino Acid Oxidase, subunit A, domain 2"/>
    <property type="match status" value="1"/>
</dbReference>
<dbReference type="GO" id="GO:0002097">
    <property type="term" value="P:tRNA wobble base modification"/>
    <property type="evidence" value="ECO:0007669"/>
    <property type="project" value="UniProtKB-UniRule"/>
</dbReference>
<dbReference type="InterPro" id="IPR023032">
    <property type="entry name" value="tRNA_MAMT_biosynth_bifunc_MnmC"/>
</dbReference>
<evidence type="ECO:0000313" key="13">
    <source>
        <dbReference type="EMBL" id="SNX44664.1"/>
    </source>
</evidence>
<feature type="region of interest" description="tRNA (mnm(5)s(2)U34)-methyltransferase" evidence="10">
    <location>
        <begin position="1"/>
        <end position="245"/>
    </location>
</feature>
<evidence type="ECO:0000313" key="14">
    <source>
        <dbReference type="Proteomes" id="UP000219042"/>
    </source>
</evidence>
<comment type="cofactor">
    <cofactor evidence="10">
        <name>FAD</name>
        <dbReference type="ChEBI" id="CHEBI:57692"/>
    </cofactor>
</comment>
<evidence type="ECO:0000256" key="10">
    <source>
        <dbReference type="HAMAP-Rule" id="MF_01102"/>
    </source>
</evidence>
<dbReference type="InterPro" id="IPR047785">
    <property type="entry name" value="tRNA_MNMC2"/>
</dbReference>
<dbReference type="OrthoDB" id="9786494at2"/>
<organism evidence="13 14">
    <name type="scientific">Acinetobacter puyangensis</name>
    <dbReference type="NCBI Taxonomy" id="1096779"/>
    <lineage>
        <taxon>Bacteria</taxon>
        <taxon>Pseudomonadati</taxon>
        <taxon>Pseudomonadota</taxon>
        <taxon>Gammaproteobacteria</taxon>
        <taxon>Moraxellales</taxon>
        <taxon>Moraxellaceae</taxon>
        <taxon>Acinetobacter</taxon>
    </lineage>
</organism>
<feature type="domain" description="MnmC-like methyltransferase" evidence="12">
    <location>
        <begin position="121"/>
        <end position="243"/>
    </location>
</feature>
<keyword evidence="1 10" id="KW-0963">Cytoplasm</keyword>
<keyword evidence="2 10" id="KW-0489">Methyltransferase</keyword>
<comment type="similarity">
    <text evidence="10">In the N-terminal section; belongs to the methyltransferase superfamily. tRNA (mnm(5)s(2)U34)-methyltransferase family.</text>
</comment>
<dbReference type="GO" id="GO:0005737">
    <property type="term" value="C:cytoplasm"/>
    <property type="evidence" value="ECO:0007669"/>
    <property type="project" value="UniProtKB-SubCell"/>
</dbReference>
<dbReference type="PANTHER" id="PTHR13847">
    <property type="entry name" value="SARCOSINE DEHYDROGENASE-RELATED"/>
    <property type="match status" value="1"/>
</dbReference>
<keyword evidence="5 10" id="KW-0949">S-adenosyl-L-methionine</keyword>
<dbReference type="NCBIfam" id="NF033855">
    <property type="entry name" value="tRNA_MNMC2"/>
    <property type="match status" value="1"/>
</dbReference>
<reference evidence="14" key="1">
    <citation type="submission" date="2016-09" db="EMBL/GenBank/DDBJ databases">
        <authorList>
            <person name="Varghese N."/>
            <person name="Submissions S."/>
        </authorList>
    </citation>
    <scope>NUCLEOTIDE SEQUENCE [LARGE SCALE GENOMIC DNA]</scope>
    <source>
        <strain evidence="14">ANC 4466</strain>
    </source>
</reference>
<dbReference type="HAMAP" id="MF_01102">
    <property type="entry name" value="MnmC"/>
    <property type="match status" value="1"/>
</dbReference>
<keyword evidence="7 10" id="KW-0274">FAD</keyword>
<keyword evidence="3 10" id="KW-0285">Flavoprotein</keyword>
<sequence length="623" mass="70218">MTEKFPAIHTAELDWQQIDGVDIPLSRQFGDVYFSKANGLLETRHVFLNGNDLTERLAKLQDQQYFAIGETGFGTGLNFLALWQLWQQVRPANRSHLHFISVEKYPLSLTDLKRALGVWTELKPLADQLIAQYPLPLAGCHRLSFPQERISIDLWLGDAAQTFPLIQSTRPVNAWFLDGFAPSCNPELWQEQIFSHIMRLSAFGTSFASFSVAGVLKRGLRSYGVTIRRPKGFGHKREMLKAIWQNQNDEDEQNQLTNTIAIPEIAPPQHVSIIGAGIAGLNCAWTLAQRGVKVTLFEKEQPLSGGSGNPRALLNPKLCPIEQVATHLMTVSWQYALNFYQQFSAFQALQIYQLQDKNIQQLQALTQQYPQDILSWQNITQSPLPASLLHCAGTLSPHQFAEQVLTHPLIEWKQADIQHIKTTTHGYRLTDQNQQHYDATHVIACNALAVNHLFPELAQLKPIRGQVSWCKVKTPFTTEQMQTGFSYGGYALPLSSDQLVFGASFLPQHDSTDIRLDDHQHNLQLMQHALPDLVQQLAPIDQWQGRASLRAQTPDYFPLVGQINENTKNLYCLAGLGSKGFLFAPLCSEIIVSQMFGEALPVPAMLAHQLRPNRFKKKVKKNP</sequence>
<evidence type="ECO:0000256" key="3">
    <source>
        <dbReference type="ARBA" id="ARBA00022630"/>
    </source>
</evidence>
<feature type="domain" description="FAD dependent oxidoreductase" evidence="11">
    <location>
        <begin position="271"/>
        <end position="592"/>
    </location>
</feature>
<dbReference type="SUPFAM" id="SSF51971">
    <property type="entry name" value="Nucleotide-binding domain"/>
    <property type="match status" value="1"/>
</dbReference>
<dbReference type="Gene3D" id="3.40.50.150">
    <property type="entry name" value="Vaccinia Virus protein VP39"/>
    <property type="match status" value="1"/>
</dbReference>
<dbReference type="Pfam" id="PF01266">
    <property type="entry name" value="DAO"/>
    <property type="match status" value="1"/>
</dbReference>
<dbReference type="GO" id="GO:0004808">
    <property type="term" value="F:tRNA (5-methylaminomethyl-2-thiouridylate)(34)-methyltransferase activity"/>
    <property type="evidence" value="ECO:0007669"/>
    <property type="project" value="UniProtKB-EC"/>
</dbReference>
<evidence type="ECO:0000256" key="9">
    <source>
        <dbReference type="ARBA" id="ARBA00023268"/>
    </source>
</evidence>
<dbReference type="InterPro" id="IPR036188">
    <property type="entry name" value="FAD/NAD-bd_sf"/>
</dbReference>
<dbReference type="EC" id="1.5.-.-" evidence="10"/>
<dbReference type="RefSeq" id="WP_097078915.1">
    <property type="nucleotide sequence ID" value="NZ_BAABHT010000009.1"/>
</dbReference>
<dbReference type="EC" id="2.1.1.61" evidence="10"/>
<dbReference type="GO" id="GO:0016645">
    <property type="term" value="F:oxidoreductase activity, acting on the CH-NH group of donors"/>
    <property type="evidence" value="ECO:0007669"/>
    <property type="project" value="InterPro"/>
</dbReference>
<dbReference type="SUPFAM" id="SSF54373">
    <property type="entry name" value="FAD-linked reductases, C-terminal domain"/>
    <property type="match status" value="1"/>
</dbReference>
<keyword evidence="8 10" id="KW-0560">Oxidoreductase</keyword>
<evidence type="ECO:0000256" key="5">
    <source>
        <dbReference type="ARBA" id="ARBA00022691"/>
    </source>
</evidence>
<feature type="region of interest" description="FAD-dependent cmnm(5)s(2)U34 oxidoreductase" evidence="10">
    <location>
        <begin position="274"/>
        <end position="623"/>
    </location>
</feature>
<evidence type="ECO:0000259" key="11">
    <source>
        <dbReference type="Pfam" id="PF01266"/>
    </source>
</evidence>
<keyword evidence="9 10" id="KW-0511">Multifunctional enzyme</keyword>